<feature type="compositionally biased region" description="Polar residues" evidence="2">
    <location>
        <begin position="555"/>
        <end position="565"/>
    </location>
</feature>
<dbReference type="PANTHER" id="PTHR15665">
    <property type="entry name" value="ASTEROID PROTEIN"/>
    <property type="match status" value="1"/>
</dbReference>
<comment type="caution">
    <text evidence="3">The sequence shown here is derived from an EMBL/GenBank/DDBJ whole genome shotgun (WGS) entry which is preliminary data.</text>
</comment>
<evidence type="ECO:0008006" key="5">
    <source>
        <dbReference type="Google" id="ProtNLM"/>
    </source>
</evidence>
<protein>
    <recommendedName>
        <fullName evidence="5">Asteroid domain-containing protein</fullName>
    </recommendedName>
</protein>
<sequence length="835" mass="92749">MGVHGLTTYLRENKRKLSTTTTVHAGEPPQKPIRFVIDGWSFIYELHLKSGLPWIYGGEYPEFTRLVTSVTQAWIDLGFKLTFVFDGPYPEIKFATQITRTAKGYIEPSLLFFRTSSASRSSPRFLAESRISPPLSYSATINALLAIRKSTDAVDIHFADEECDPYAVELAGRLGAYVVGNDSDFAILNTEGYLGYAHLEEMIWTSNALQTPTDSTQNDDDFQPVWNTKSRKRPTKDPSLGKGIIPPEHGTDLSFTFTAYSPFTLASHLQIPITLLPLLGALVGNDFSNQMAQPNRQVQQLFFERHMTPSARINLVASTLQSILSSTQQKRKAKYQVDSVMDLINITVKTLLNRSPATMGSGEIDAIVDRIIESTLQYAIAKYEGEDGSLWPSTLCALHEPDVCPMLSIFSRSIAAGDWQEEDMDNKELLIKDEVRRLLLEAYRNGKLSPSIVNCLNTGTLWPRLFLENPDIESVSRMTRSVRQWCCSILDDAVGLPEYVEEEAEEVKSGQDEANEEESDDDELVDVVEEDSEEEKEDLLAPLRGALRQLKTDDNSASTDVSDLSPTLEPSPASRPARKVRVVEYIRRGTRVADEALEVPPLAEILKASYNSQLDSYNTTPLLLRTSEERLLVMLHLLEKGSPPSIKQLPPQMILAVLALRWVVRFLSIRAQQNSSKVAHDARWTAREARCFLASFSADSETSVPQSSSYPAITDRHVQLTAQILQSMDAIEHLAQVLLLTDQVPSISHLFSGRKFHSYLTGESPAGVVSDELWNSAVEGVEGCFAEERQKKQKKKENGGRGAQKPTTSTPTPKASAKVGTGGRGLFDLLGDVEA</sequence>
<organism evidence="3 4">
    <name type="scientific">Paramarasmius palmivorus</name>
    <dbReference type="NCBI Taxonomy" id="297713"/>
    <lineage>
        <taxon>Eukaryota</taxon>
        <taxon>Fungi</taxon>
        <taxon>Dikarya</taxon>
        <taxon>Basidiomycota</taxon>
        <taxon>Agaricomycotina</taxon>
        <taxon>Agaricomycetes</taxon>
        <taxon>Agaricomycetidae</taxon>
        <taxon>Agaricales</taxon>
        <taxon>Marasmiineae</taxon>
        <taxon>Marasmiaceae</taxon>
        <taxon>Paramarasmius</taxon>
    </lineage>
</organism>
<proteinExistence type="inferred from homology"/>
<feature type="compositionally biased region" description="Acidic residues" evidence="2">
    <location>
        <begin position="513"/>
        <end position="537"/>
    </location>
</feature>
<evidence type="ECO:0000256" key="2">
    <source>
        <dbReference type="SAM" id="MobiDB-lite"/>
    </source>
</evidence>
<feature type="compositionally biased region" description="Low complexity" evidence="2">
    <location>
        <begin position="805"/>
        <end position="818"/>
    </location>
</feature>
<dbReference type="SUPFAM" id="SSF88723">
    <property type="entry name" value="PIN domain-like"/>
    <property type="match status" value="1"/>
</dbReference>
<evidence type="ECO:0000313" key="4">
    <source>
        <dbReference type="Proteomes" id="UP001383192"/>
    </source>
</evidence>
<keyword evidence="4" id="KW-1185">Reference proteome</keyword>
<name>A0AAW0D2F3_9AGAR</name>
<comment type="similarity">
    <text evidence="1">Belongs to the asteroid family.</text>
</comment>
<reference evidence="3 4" key="1">
    <citation type="submission" date="2024-01" db="EMBL/GenBank/DDBJ databases">
        <title>A draft genome for a cacao thread blight-causing isolate of Paramarasmius palmivorus.</title>
        <authorList>
            <person name="Baruah I.K."/>
            <person name="Bukari Y."/>
            <person name="Amoako-Attah I."/>
            <person name="Meinhardt L.W."/>
            <person name="Bailey B.A."/>
            <person name="Cohen S.P."/>
        </authorList>
    </citation>
    <scope>NUCLEOTIDE SEQUENCE [LARGE SCALE GENOMIC DNA]</scope>
    <source>
        <strain evidence="3 4">GH-12</strain>
    </source>
</reference>
<dbReference type="PANTHER" id="PTHR15665:SF1">
    <property type="entry name" value="PROTEIN ASTEROID HOMOLOG 1"/>
    <property type="match status" value="1"/>
</dbReference>
<dbReference type="EMBL" id="JAYKXP010000024">
    <property type="protein sequence ID" value="KAK7045644.1"/>
    <property type="molecule type" value="Genomic_DNA"/>
</dbReference>
<evidence type="ECO:0000256" key="1">
    <source>
        <dbReference type="ARBA" id="ARBA00007398"/>
    </source>
</evidence>
<dbReference type="Gene3D" id="3.40.50.1010">
    <property type="entry name" value="5'-nuclease"/>
    <property type="match status" value="1"/>
</dbReference>
<accession>A0AAW0D2F3</accession>
<feature type="region of interest" description="Disordered" evidence="2">
    <location>
        <begin position="506"/>
        <end position="575"/>
    </location>
</feature>
<feature type="region of interest" description="Disordered" evidence="2">
    <location>
        <begin position="788"/>
        <end position="825"/>
    </location>
</feature>
<gene>
    <name evidence="3" type="ORF">VNI00_007477</name>
</gene>
<dbReference type="InterPro" id="IPR029060">
    <property type="entry name" value="PIN-like_dom_sf"/>
</dbReference>
<dbReference type="InterPro" id="IPR026832">
    <property type="entry name" value="Asteroid"/>
</dbReference>
<evidence type="ECO:0000313" key="3">
    <source>
        <dbReference type="EMBL" id="KAK7045644.1"/>
    </source>
</evidence>
<dbReference type="AlphaFoldDB" id="A0AAW0D2F3"/>
<feature type="region of interest" description="Disordered" evidence="2">
    <location>
        <begin position="210"/>
        <end position="245"/>
    </location>
</feature>
<dbReference type="Proteomes" id="UP001383192">
    <property type="component" value="Unassembled WGS sequence"/>
</dbReference>